<dbReference type="GO" id="GO:0000160">
    <property type="term" value="P:phosphorelay signal transduction system"/>
    <property type="evidence" value="ECO:0007669"/>
    <property type="project" value="UniProtKB-KW"/>
</dbReference>
<feature type="domain" description="Response regulatory" evidence="4">
    <location>
        <begin position="277"/>
        <end position="393"/>
    </location>
</feature>
<dbReference type="InterPro" id="IPR050595">
    <property type="entry name" value="Bact_response_regulator"/>
</dbReference>
<dbReference type="PROSITE" id="PS50110">
    <property type="entry name" value="RESPONSE_REGULATORY"/>
    <property type="match status" value="1"/>
</dbReference>
<dbReference type="Proteomes" id="UP000271624">
    <property type="component" value="Unassembled WGS sequence"/>
</dbReference>
<sequence>MSKSTLDQESMNTVNLGRQKFFQPLEHLSFLQKISQDYVSGKLQVFSISQQWSIYFEEGKLIYACQLNEMWNLFYKKLQQVSPDMNLNNQVCNQLKAIFDSHHDDGGCSSYLAICWLLDQQYIDASQVKQLIEELALEVMDSFLKLRDGIYEFLPNSFLDDLPKFTHIDISTIARLCQQRARKIGNFIHPVYRTSNYLFSDLSEQELNSFDQPQLPQQSSRKEINQYTETTKAPSLPVNNYIDAQVKAPAQNTDNTATHRDVPLNEIKSDETHKIYKVMCIDDSPTIIKAMQGFLDKELFQVVGVTDSLKALMQILRAKPDIILLDISMPNLDGYELCSLLRKHPEFRHTPIVMVTGRTGFLDKARAKLVKSSGYLTKPFTQAELIKTVFQQVSCLTSF</sequence>
<evidence type="ECO:0000256" key="3">
    <source>
        <dbReference type="PROSITE-ProRule" id="PRU00169"/>
    </source>
</evidence>
<evidence type="ECO:0000256" key="1">
    <source>
        <dbReference type="ARBA" id="ARBA00022553"/>
    </source>
</evidence>
<comment type="caution">
    <text evidence="5">The sequence shown here is derived from an EMBL/GenBank/DDBJ whole genome shotgun (WGS) entry which is preliminary data.</text>
</comment>
<dbReference type="PANTHER" id="PTHR44591:SF3">
    <property type="entry name" value="RESPONSE REGULATORY DOMAIN-CONTAINING PROTEIN"/>
    <property type="match status" value="1"/>
</dbReference>
<dbReference type="InterPro" id="IPR024186">
    <property type="entry name" value="Sig_transdc_resp-reg_PatA"/>
</dbReference>
<comment type="induction">
    <text evidence="2">By nitrogen starvation.</text>
</comment>
<protein>
    <recommendedName>
        <fullName evidence="2">Protein PatA</fullName>
    </recommendedName>
</protein>
<evidence type="ECO:0000313" key="5">
    <source>
        <dbReference type="EMBL" id="RUT06667.1"/>
    </source>
</evidence>
<feature type="modified residue" description="4-aspartylphosphate" evidence="3">
    <location>
        <position position="326"/>
    </location>
</feature>
<keyword evidence="2" id="KW-0902">Two-component regulatory system</keyword>
<evidence type="ECO:0000256" key="2">
    <source>
        <dbReference type="PIRNR" id="PIRNR005897"/>
    </source>
</evidence>
<dbReference type="AlphaFoldDB" id="A0A3S1AQ54"/>
<dbReference type="SUPFAM" id="SSF52172">
    <property type="entry name" value="CheY-like"/>
    <property type="match status" value="1"/>
</dbReference>
<keyword evidence="6" id="KW-1185">Reference proteome</keyword>
<dbReference type="InterPro" id="IPR025497">
    <property type="entry name" value="PatA-like_N"/>
</dbReference>
<dbReference type="Pfam" id="PF00072">
    <property type="entry name" value="Response_reg"/>
    <property type="match status" value="1"/>
</dbReference>
<keyword evidence="2" id="KW-0364">Heterocyst</keyword>
<dbReference type="SMART" id="SM00448">
    <property type="entry name" value="REC"/>
    <property type="match status" value="1"/>
</dbReference>
<evidence type="ECO:0000313" key="6">
    <source>
        <dbReference type="Proteomes" id="UP000271624"/>
    </source>
</evidence>
<dbReference type="PANTHER" id="PTHR44591">
    <property type="entry name" value="STRESS RESPONSE REGULATOR PROTEIN 1"/>
    <property type="match status" value="1"/>
</dbReference>
<dbReference type="EMBL" id="RSCL01000006">
    <property type="protein sequence ID" value="RUT06667.1"/>
    <property type="molecule type" value="Genomic_DNA"/>
</dbReference>
<dbReference type="Pfam" id="PF14332">
    <property type="entry name" value="DUF4388"/>
    <property type="match status" value="1"/>
</dbReference>
<dbReference type="GO" id="GO:0030428">
    <property type="term" value="C:cell septum"/>
    <property type="evidence" value="ECO:0007669"/>
    <property type="project" value="UniProtKB-SubCell"/>
</dbReference>
<keyword evidence="1 3" id="KW-0597">Phosphoprotein</keyword>
<comment type="function">
    <text evidence="2">Controls heterocyst pattern formation.</text>
</comment>
<proteinExistence type="evidence at transcript level"/>
<dbReference type="GO" id="GO:0043158">
    <property type="term" value="P:heterocyst development"/>
    <property type="evidence" value="ECO:0007669"/>
    <property type="project" value="UniProtKB-KW"/>
</dbReference>
<dbReference type="RefSeq" id="WP_127081451.1">
    <property type="nucleotide sequence ID" value="NZ_RSCL01000006.1"/>
</dbReference>
<gene>
    <name evidence="5" type="ORF">DSM106972_029240</name>
</gene>
<comment type="subcellular location">
    <subcellularLocation>
        <location evidence="2">Cell septum</location>
    </subcellularLocation>
</comment>
<organism evidence="5 6">
    <name type="scientific">Dulcicalothrix desertica PCC 7102</name>
    <dbReference type="NCBI Taxonomy" id="232991"/>
    <lineage>
        <taxon>Bacteria</taxon>
        <taxon>Bacillati</taxon>
        <taxon>Cyanobacteriota</taxon>
        <taxon>Cyanophyceae</taxon>
        <taxon>Nostocales</taxon>
        <taxon>Calotrichaceae</taxon>
        <taxon>Dulcicalothrix</taxon>
    </lineage>
</organism>
<dbReference type="InterPro" id="IPR001789">
    <property type="entry name" value="Sig_transdc_resp-reg_receiver"/>
</dbReference>
<reference evidence="5" key="1">
    <citation type="submission" date="2018-12" db="EMBL/GenBank/DDBJ databases">
        <authorList>
            <person name="Will S."/>
            <person name="Neumann-Schaal M."/>
            <person name="Henke P."/>
        </authorList>
    </citation>
    <scope>NUCLEOTIDE SEQUENCE</scope>
    <source>
        <strain evidence="5">PCC 7102</strain>
    </source>
</reference>
<dbReference type="PIRSF" id="PIRSF005897">
    <property type="entry name" value="RR_PatA"/>
    <property type="match status" value="1"/>
</dbReference>
<evidence type="ECO:0000259" key="4">
    <source>
        <dbReference type="PROSITE" id="PS50110"/>
    </source>
</evidence>
<reference evidence="5" key="2">
    <citation type="journal article" date="2019" name="Genome Biol. Evol.">
        <title>Day and night: Metabolic profiles and evolutionary relationships of six axenic non-marine cyanobacteria.</title>
        <authorList>
            <person name="Will S.E."/>
            <person name="Henke P."/>
            <person name="Boedeker C."/>
            <person name="Huang S."/>
            <person name="Brinkmann H."/>
            <person name="Rohde M."/>
            <person name="Jarek M."/>
            <person name="Friedl T."/>
            <person name="Seufert S."/>
            <person name="Schumacher M."/>
            <person name="Overmann J."/>
            <person name="Neumann-Schaal M."/>
            <person name="Petersen J."/>
        </authorList>
    </citation>
    <scope>NUCLEOTIDE SEQUENCE [LARGE SCALE GENOMIC DNA]</scope>
    <source>
        <strain evidence="5">PCC 7102</strain>
    </source>
</reference>
<accession>A0A3S1AQ54</accession>
<name>A0A3S1AQ54_9CYAN</name>
<dbReference type="InterPro" id="IPR011006">
    <property type="entry name" value="CheY-like_superfamily"/>
</dbReference>
<dbReference type="OrthoDB" id="502982at2"/>
<dbReference type="Gene3D" id="3.40.50.2300">
    <property type="match status" value="1"/>
</dbReference>